<dbReference type="SUPFAM" id="SSF51556">
    <property type="entry name" value="Metallo-dependent hydrolases"/>
    <property type="match status" value="1"/>
</dbReference>
<evidence type="ECO:0000256" key="6">
    <source>
        <dbReference type="ARBA" id="ARBA00023027"/>
    </source>
</evidence>
<protein>
    <submittedName>
        <fullName evidence="9">Alcohol dehydrogenase 2</fullName>
    </submittedName>
</protein>
<dbReference type="GO" id="GO:0005737">
    <property type="term" value="C:cytoplasm"/>
    <property type="evidence" value="ECO:0007669"/>
    <property type="project" value="TreeGrafter"/>
</dbReference>
<dbReference type="Gene3D" id="3.90.180.10">
    <property type="entry name" value="Medium-chain alcohol dehydrogenases, catalytic domain"/>
    <property type="match status" value="1"/>
</dbReference>
<keyword evidence="5" id="KW-0560">Oxidoreductase</keyword>
<dbReference type="EMBL" id="LUFC02000108">
    <property type="protein sequence ID" value="KAF4501821.1"/>
    <property type="molecule type" value="Genomic_DNA"/>
</dbReference>
<dbReference type="FunFam" id="3.40.50.720:FF:000039">
    <property type="entry name" value="Alcohol dehydrogenase AdhP"/>
    <property type="match status" value="1"/>
</dbReference>
<dbReference type="Pfam" id="PF08240">
    <property type="entry name" value="ADH_N"/>
    <property type="match status" value="1"/>
</dbReference>
<dbReference type="GO" id="GO:0016787">
    <property type="term" value="F:hydrolase activity"/>
    <property type="evidence" value="ECO:0007669"/>
    <property type="project" value="InterPro"/>
</dbReference>
<proteinExistence type="inferred from homology"/>
<dbReference type="GO" id="GO:0008270">
    <property type="term" value="F:zinc ion binding"/>
    <property type="evidence" value="ECO:0007669"/>
    <property type="project" value="InterPro"/>
</dbReference>
<dbReference type="InterPro" id="IPR032466">
    <property type="entry name" value="Metal_Hydrolase"/>
</dbReference>
<evidence type="ECO:0000256" key="4">
    <source>
        <dbReference type="ARBA" id="ARBA00022833"/>
    </source>
</evidence>
<gene>
    <name evidence="9" type="ORF">FAGAP_1965</name>
</gene>
<name>A0A9P5BGJ0_9HYPO</name>
<reference evidence="9" key="1">
    <citation type="submission" date="2020-01" db="EMBL/GenBank/DDBJ databases">
        <title>Identification and distribution of gene clusters putatively required for synthesis of sphingolipid metabolism inhibitors in phylogenetically diverse species of the filamentous fungus Fusarium.</title>
        <authorList>
            <person name="Kim H.-S."/>
            <person name="Busman M."/>
            <person name="Brown D.W."/>
            <person name="Divon H."/>
            <person name="Uhlig S."/>
            <person name="Proctor R.H."/>
        </authorList>
    </citation>
    <scope>NUCLEOTIDE SEQUENCE</scope>
    <source>
        <strain evidence="9">NRRL 31653</strain>
    </source>
</reference>
<dbReference type="Proteomes" id="UP000737391">
    <property type="component" value="Unassembled WGS sequence"/>
</dbReference>
<comment type="similarity">
    <text evidence="2 7">Belongs to the zinc-containing alcohol dehydrogenase family.</text>
</comment>
<dbReference type="InterPro" id="IPR002328">
    <property type="entry name" value="ADH_Zn_CS"/>
</dbReference>
<dbReference type="InterPro" id="IPR011032">
    <property type="entry name" value="GroES-like_sf"/>
</dbReference>
<dbReference type="CDD" id="cd08297">
    <property type="entry name" value="CAD3"/>
    <property type="match status" value="1"/>
</dbReference>
<evidence type="ECO:0000313" key="10">
    <source>
        <dbReference type="Proteomes" id="UP000737391"/>
    </source>
</evidence>
<dbReference type="InterPro" id="IPR013154">
    <property type="entry name" value="ADH-like_N"/>
</dbReference>
<keyword evidence="6" id="KW-0520">NAD</keyword>
<dbReference type="Gene3D" id="3.40.50.720">
    <property type="entry name" value="NAD(P)-binding Rossmann-like Domain"/>
    <property type="match status" value="1"/>
</dbReference>
<organism evidence="9 10">
    <name type="scientific">Fusarium agapanthi</name>
    <dbReference type="NCBI Taxonomy" id="1803897"/>
    <lineage>
        <taxon>Eukaryota</taxon>
        <taxon>Fungi</taxon>
        <taxon>Dikarya</taxon>
        <taxon>Ascomycota</taxon>
        <taxon>Pezizomycotina</taxon>
        <taxon>Sordariomycetes</taxon>
        <taxon>Hypocreomycetidae</taxon>
        <taxon>Hypocreales</taxon>
        <taxon>Nectriaceae</taxon>
        <taxon>Fusarium</taxon>
        <taxon>Fusarium fujikuroi species complex</taxon>
    </lineage>
</organism>
<dbReference type="SUPFAM" id="SSF50129">
    <property type="entry name" value="GroES-like"/>
    <property type="match status" value="1"/>
</dbReference>
<comment type="cofactor">
    <cofactor evidence="1 7">
        <name>Zn(2+)</name>
        <dbReference type="ChEBI" id="CHEBI:29105"/>
    </cofactor>
</comment>
<dbReference type="InterPro" id="IPR036291">
    <property type="entry name" value="NAD(P)-bd_dom_sf"/>
</dbReference>
<dbReference type="AlphaFoldDB" id="A0A9P5BGJ0"/>
<evidence type="ECO:0000256" key="3">
    <source>
        <dbReference type="ARBA" id="ARBA00022723"/>
    </source>
</evidence>
<dbReference type="PROSITE" id="PS00059">
    <property type="entry name" value="ADH_ZINC"/>
    <property type="match status" value="1"/>
</dbReference>
<dbReference type="PANTHER" id="PTHR42940:SF5">
    <property type="entry name" value="ALCOHOL DEHYDROGENASE 2"/>
    <property type="match status" value="1"/>
</dbReference>
<dbReference type="InterPro" id="IPR013149">
    <property type="entry name" value="ADH-like_C"/>
</dbReference>
<evidence type="ECO:0000256" key="5">
    <source>
        <dbReference type="ARBA" id="ARBA00023002"/>
    </source>
</evidence>
<feature type="domain" description="Enoyl reductase (ER)" evidence="8">
    <location>
        <begin position="377"/>
        <end position="715"/>
    </location>
</feature>
<evidence type="ECO:0000256" key="1">
    <source>
        <dbReference type="ARBA" id="ARBA00001947"/>
    </source>
</evidence>
<evidence type="ECO:0000256" key="2">
    <source>
        <dbReference type="ARBA" id="ARBA00008072"/>
    </source>
</evidence>
<dbReference type="Pfam" id="PF00107">
    <property type="entry name" value="ADH_zinc_N"/>
    <property type="match status" value="1"/>
</dbReference>
<evidence type="ECO:0000256" key="7">
    <source>
        <dbReference type="RuleBase" id="RU361277"/>
    </source>
</evidence>
<keyword evidence="10" id="KW-1185">Reference proteome</keyword>
<dbReference type="InterPro" id="IPR020843">
    <property type="entry name" value="ER"/>
</dbReference>
<dbReference type="OrthoDB" id="1879366at2759"/>
<keyword evidence="3 7" id="KW-0479">Metal-binding</keyword>
<dbReference type="SUPFAM" id="SSF51735">
    <property type="entry name" value="NAD(P)-binding Rossmann-fold domains"/>
    <property type="match status" value="1"/>
</dbReference>
<keyword evidence="4 7" id="KW-0862">Zinc</keyword>
<dbReference type="PANTHER" id="PTHR42940">
    <property type="entry name" value="ALCOHOL DEHYDROGENASE 1-RELATED"/>
    <property type="match status" value="1"/>
</dbReference>
<dbReference type="GO" id="GO:0004022">
    <property type="term" value="F:alcohol dehydrogenase (NAD+) activity"/>
    <property type="evidence" value="ECO:0007669"/>
    <property type="project" value="TreeGrafter"/>
</dbReference>
<sequence>MSKRGTIAVEEAIITPSTKWLLEETFAILNPGDSSNKALEAHASKLLDIHDKRLTTMDAEGVEYMLLSLTAPGCQGITDPKLAEKTAKEANDWLACEVAKRPERFGGLAALSMHDPEEAAQELERAVKNLGFFGGLVNDYQSVEGGAGREYFDTAKYDPFWNKVEELDVPIYLHPRYVSIKDLQPGSLYGDRPHLQGAAVQFHLDLSYHIYALCSSGKFSQCNHTDFEIDPIKGVFDRFPGAKIVAGHLGENIPLNLWRASHWYNKPSKKATRPSKEDYSYYFKHNVYITTSGNFFTPGLKLCIETIGLDRCMYSIDTPYDDIEEAQAWWRTVDLDADAKEQVGRTNAIKLFKLPLIMAIITNAPSSHQAAVYDKPGELSTKVVDIESPSPSAGEVLVKLSHSGVCHSDLSIMTNSWGMPFSIPDTQIGGHEGVGTVVQIGDGADIHGFAIGDRVGVKWLRDICGSCVYCIAGEDGLCAKQSVSGMFNPGTFQQYLTVPARYLTPIPDGVSSEVAAPMLCAGLTSYAALRKVTASPGDWVVVSGAGGGLGHLVTQIAARAFGYRVIGIDQASKEDVVKESGAEIFIDAATPGEELVSKVKKLTDNLGANAVVVCASSNAAYSQGLELLRPGGTLVGVGMPGGKPVAIASAMPGPIVQKQLKISGSILGNRQDAIDVLNLAARGVITVHYQTRKLGELTEVFREMESGSLAGRAVLDLQS</sequence>
<dbReference type="SMART" id="SM00829">
    <property type="entry name" value="PKS_ER"/>
    <property type="match status" value="1"/>
</dbReference>
<dbReference type="Gene3D" id="3.20.20.140">
    <property type="entry name" value="Metal-dependent hydrolases"/>
    <property type="match status" value="1"/>
</dbReference>
<dbReference type="InterPro" id="IPR006680">
    <property type="entry name" value="Amidohydro-rel"/>
</dbReference>
<comment type="caution">
    <text evidence="9">The sequence shown here is derived from an EMBL/GenBank/DDBJ whole genome shotgun (WGS) entry which is preliminary data.</text>
</comment>
<evidence type="ECO:0000313" key="9">
    <source>
        <dbReference type="EMBL" id="KAF4501821.1"/>
    </source>
</evidence>
<evidence type="ECO:0000259" key="8">
    <source>
        <dbReference type="SMART" id="SM00829"/>
    </source>
</evidence>
<accession>A0A9P5BGJ0</accession>
<dbReference type="Pfam" id="PF04909">
    <property type="entry name" value="Amidohydro_2"/>
    <property type="match status" value="1"/>
</dbReference>